<dbReference type="AlphaFoldDB" id="A0A3B0S1P8"/>
<accession>A0A3B0S1P8</accession>
<dbReference type="EMBL" id="UOEE01000240">
    <property type="protein sequence ID" value="VAV97141.1"/>
    <property type="molecule type" value="Genomic_DNA"/>
</dbReference>
<sequence length="32" mass="3458">MTKYPSKPMGFDFDEALKSLQAGQPLSGKDGI</sequence>
<evidence type="ECO:0000313" key="1">
    <source>
        <dbReference type="EMBL" id="VAV97141.1"/>
    </source>
</evidence>
<gene>
    <name evidence="1" type="ORF">MNBD_ALPHA06-922</name>
</gene>
<reference evidence="1" key="1">
    <citation type="submission" date="2018-06" db="EMBL/GenBank/DDBJ databases">
        <authorList>
            <person name="Zhirakovskaya E."/>
        </authorList>
    </citation>
    <scope>NUCLEOTIDE SEQUENCE</scope>
</reference>
<name>A0A3B0S1P8_9ZZZZ</name>
<protein>
    <submittedName>
        <fullName evidence="1">Uncharacterized protein</fullName>
    </submittedName>
</protein>
<organism evidence="1">
    <name type="scientific">hydrothermal vent metagenome</name>
    <dbReference type="NCBI Taxonomy" id="652676"/>
    <lineage>
        <taxon>unclassified sequences</taxon>
        <taxon>metagenomes</taxon>
        <taxon>ecological metagenomes</taxon>
    </lineage>
</organism>
<proteinExistence type="predicted"/>